<keyword evidence="3" id="KW-0966">Cell projection</keyword>
<dbReference type="Pfam" id="PF12945">
    <property type="entry name" value="PilZNR"/>
    <property type="match status" value="1"/>
</dbReference>
<evidence type="ECO:0000259" key="2">
    <source>
        <dbReference type="Pfam" id="PF12945"/>
    </source>
</evidence>
<protein>
    <submittedName>
        <fullName evidence="3">Flagellar brake protein</fullName>
    </submittedName>
</protein>
<dbReference type="InterPro" id="IPR009926">
    <property type="entry name" value="T3SS_YcgR_PilZN"/>
</dbReference>
<accession>A0A4Q0I762</accession>
<name>A0A4Q0I762_9FIRM</name>
<dbReference type="EMBL" id="RLII01000002">
    <property type="protein sequence ID" value="RXE60244.1"/>
    <property type="molecule type" value="Genomic_DNA"/>
</dbReference>
<sequence length="224" mass="26173">MRFNELNVGLKLELKLYSADDNNDNAVFVSEFEWAENDRIIYIAAPIKKGTIYPVSINQRLELVFIKGENLYQFEGKVIGREVRHNISLLRVETTSEIQKIQRREFFRFDCSIPVGYRIAGKTKIDTAQRGFTKSYTRDLSGGGVCIRLKEKIETGELLDCELSLNDFNKVSFTGRVVRLTEYESKNEIYKYEIGVLFEAIEDRDRERIISYIFQEQRRLIKKG</sequence>
<dbReference type="Pfam" id="PF07238">
    <property type="entry name" value="PilZ"/>
    <property type="match status" value="1"/>
</dbReference>
<keyword evidence="4" id="KW-1185">Reference proteome</keyword>
<dbReference type="InterPro" id="IPR009875">
    <property type="entry name" value="PilZ_domain"/>
</dbReference>
<keyword evidence="3" id="KW-0282">Flagellum</keyword>
<dbReference type="AlphaFoldDB" id="A0A4Q0I762"/>
<dbReference type="Gene3D" id="2.40.10.220">
    <property type="entry name" value="predicted glycosyltransferase like domains"/>
    <property type="match status" value="1"/>
</dbReference>
<dbReference type="Proteomes" id="UP000289166">
    <property type="component" value="Unassembled WGS sequence"/>
</dbReference>
<dbReference type="GO" id="GO:0035438">
    <property type="term" value="F:cyclic-di-GMP binding"/>
    <property type="evidence" value="ECO:0007669"/>
    <property type="project" value="InterPro"/>
</dbReference>
<reference evidence="4" key="1">
    <citation type="submission" date="2018-11" db="EMBL/GenBank/DDBJ databases">
        <title>Genome sequencing of a novel mesophilic and cellulolytic organism within the genus Hungateiclostridium.</title>
        <authorList>
            <person name="Rettenmaier R."/>
            <person name="Liebl W."/>
            <person name="Zverlov V."/>
        </authorList>
    </citation>
    <scope>NUCLEOTIDE SEQUENCE [LARGE SCALE GENOMIC DNA]</scope>
    <source>
        <strain evidence="4">N2K1</strain>
    </source>
</reference>
<feature type="domain" description="Type III secretion system flagellar brake protein YcgR PilZN" evidence="2">
    <location>
        <begin position="8"/>
        <end position="93"/>
    </location>
</feature>
<dbReference type="SUPFAM" id="SSF141371">
    <property type="entry name" value="PilZ domain-like"/>
    <property type="match status" value="1"/>
</dbReference>
<dbReference type="OrthoDB" id="9783080at2"/>
<evidence type="ECO:0000259" key="1">
    <source>
        <dbReference type="Pfam" id="PF07238"/>
    </source>
</evidence>
<evidence type="ECO:0000313" key="4">
    <source>
        <dbReference type="Proteomes" id="UP000289166"/>
    </source>
</evidence>
<organism evidence="3 4">
    <name type="scientific">Acetivibrio mesophilus</name>
    <dbReference type="NCBI Taxonomy" id="2487273"/>
    <lineage>
        <taxon>Bacteria</taxon>
        <taxon>Bacillati</taxon>
        <taxon>Bacillota</taxon>
        <taxon>Clostridia</taxon>
        <taxon>Eubacteriales</taxon>
        <taxon>Oscillospiraceae</taxon>
        <taxon>Acetivibrio</taxon>
    </lineage>
</organism>
<keyword evidence="3" id="KW-0969">Cilium</keyword>
<evidence type="ECO:0000313" key="3">
    <source>
        <dbReference type="EMBL" id="RXE60244.1"/>
    </source>
</evidence>
<comment type="caution">
    <text evidence="3">The sequence shown here is derived from an EMBL/GenBank/DDBJ whole genome shotgun (WGS) entry which is preliminary data.</text>
</comment>
<proteinExistence type="predicted"/>
<dbReference type="RefSeq" id="WP_069193980.1">
    <property type="nucleotide sequence ID" value="NZ_RLII01000002.1"/>
</dbReference>
<gene>
    <name evidence="3" type="ORF">EFD62_03205</name>
</gene>
<feature type="domain" description="PilZ" evidence="1">
    <location>
        <begin position="102"/>
        <end position="215"/>
    </location>
</feature>